<keyword evidence="4" id="KW-0249">Electron transport</keyword>
<evidence type="ECO:0000313" key="9">
    <source>
        <dbReference type="Proteomes" id="UP000706172"/>
    </source>
</evidence>
<evidence type="ECO:0000256" key="2">
    <source>
        <dbReference type="ARBA" id="ARBA00022485"/>
    </source>
</evidence>
<dbReference type="GO" id="GO:0016491">
    <property type="term" value="F:oxidoreductase activity"/>
    <property type="evidence" value="ECO:0007669"/>
    <property type="project" value="UniProtKB-ARBA"/>
</dbReference>
<evidence type="ECO:0000313" key="8">
    <source>
        <dbReference type="EMBL" id="MBG0778318.1"/>
    </source>
</evidence>
<feature type="domain" description="Cysteine-rich" evidence="7">
    <location>
        <begin position="26"/>
        <end position="86"/>
    </location>
</feature>
<sequence>TEFTADLIKHGKLELDKNRNANRIMTFHDSCNPARGMGLLDEPRYVIQNVCDNFYEMPPNTIRENTFCCGSGAGLNAGENMELRMAGALPRATALKHVHEKYGVNTLGTICAIDRAALSTLCEYWVPEVEVAGVHELVGNALILPGEKERTEDLRMEPLPGCEEEE</sequence>
<evidence type="ECO:0000256" key="5">
    <source>
        <dbReference type="ARBA" id="ARBA00023004"/>
    </source>
</evidence>
<dbReference type="GO" id="GO:0046872">
    <property type="term" value="F:metal ion binding"/>
    <property type="evidence" value="ECO:0007669"/>
    <property type="project" value="UniProtKB-KW"/>
</dbReference>
<accession>A0A931CXP2</accession>
<keyword evidence="6" id="KW-0411">Iron-sulfur</keyword>
<gene>
    <name evidence="8" type="ORF">H0S81_00075</name>
</gene>
<feature type="non-terminal residue" evidence="8">
    <location>
        <position position="1"/>
    </location>
</feature>
<dbReference type="PANTHER" id="PTHR43551:SF1">
    <property type="entry name" value="HETERODISULFIDE REDUCTASE"/>
    <property type="match status" value="1"/>
</dbReference>
<keyword evidence="3" id="KW-0479">Metal-binding</keyword>
<protein>
    <submittedName>
        <fullName evidence="8">(Fe-S)-binding protein</fullName>
    </submittedName>
</protein>
<evidence type="ECO:0000256" key="6">
    <source>
        <dbReference type="ARBA" id="ARBA00023014"/>
    </source>
</evidence>
<evidence type="ECO:0000256" key="3">
    <source>
        <dbReference type="ARBA" id="ARBA00022723"/>
    </source>
</evidence>
<dbReference type="GO" id="GO:0051539">
    <property type="term" value="F:4 iron, 4 sulfur cluster binding"/>
    <property type="evidence" value="ECO:0007669"/>
    <property type="project" value="UniProtKB-KW"/>
</dbReference>
<organism evidence="8 9">
    <name type="scientific">Desulfotignum balticum</name>
    <dbReference type="NCBI Taxonomy" id="115781"/>
    <lineage>
        <taxon>Bacteria</taxon>
        <taxon>Pseudomonadati</taxon>
        <taxon>Thermodesulfobacteriota</taxon>
        <taxon>Desulfobacteria</taxon>
        <taxon>Desulfobacterales</taxon>
        <taxon>Desulfobacteraceae</taxon>
        <taxon>Desulfotignum</taxon>
    </lineage>
</organism>
<comment type="caution">
    <text evidence="8">The sequence shown here is derived from an EMBL/GenBank/DDBJ whole genome shotgun (WGS) entry which is preliminary data.</text>
</comment>
<evidence type="ECO:0000256" key="1">
    <source>
        <dbReference type="ARBA" id="ARBA00022448"/>
    </source>
</evidence>
<dbReference type="EMBL" id="JACCQK010000004">
    <property type="protein sequence ID" value="MBG0778318.1"/>
    <property type="molecule type" value="Genomic_DNA"/>
</dbReference>
<dbReference type="InterPro" id="IPR004017">
    <property type="entry name" value="Cys_rich_dom"/>
</dbReference>
<evidence type="ECO:0000256" key="4">
    <source>
        <dbReference type="ARBA" id="ARBA00022982"/>
    </source>
</evidence>
<proteinExistence type="predicted"/>
<dbReference type="Pfam" id="PF02754">
    <property type="entry name" value="CCG"/>
    <property type="match status" value="1"/>
</dbReference>
<dbReference type="Proteomes" id="UP000706172">
    <property type="component" value="Unassembled WGS sequence"/>
</dbReference>
<dbReference type="AlphaFoldDB" id="A0A931CXP2"/>
<keyword evidence="5" id="KW-0408">Iron</keyword>
<name>A0A931CXP2_9BACT</name>
<evidence type="ECO:0000259" key="7">
    <source>
        <dbReference type="Pfam" id="PF02754"/>
    </source>
</evidence>
<reference evidence="8" key="1">
    <citation type="submission" date="2020-07" db="EMBL/GenBank/DDBJ databases">
        <title>Severe corrosion of carbon steel in oil field produced water can be linked to methanogenic archaea containing a special type of NiFe hydrogenase.</title>
        <authorList>
            <person name="Lahme S."/>
            <person name="Mand J."/>
            <person name="Longwell J."/>
            <person name="Smith R."/>
            <person name="Enning D."/>
        </authorList>
    </citation>
    <scope>NUCLEOTIDE SEQUENCE</scope>
    <source>
        <strain evidence="8">MIC098Bin6</strain>
    </source>
</reference>
<keyword evidence="1" id="KW-0813">Transport</keyword>
<dbReference type="PANTHER" id="PTHR43551">
    <property type="entry name" value="FUMARATE REDUCTASE IRON-SULFUR SUBUNIT"/>
    <property type="match status" value="1"/>
</dbReference>
<keyword evidence="2" id="KW-0004">4Fe-4S</keyword>